<reference evidence="2 3" key="1">
    <citation type="journal article" date="2016" name="Mol. Biol. Evol.">
        <title>Comparative Genomics of Early-Diverging Mushroom-Forming Fungi Provides Insights into the Origins of Lignocellulose Decay Capabilities.</title>
        <authorList>
            <person name="Nagy L.G."/>
            <person name="Riley R."/>
            <person name="Tritt A."/>
            <person name="Adam C."/>
            <person name="Daum C."/>
            <person name="Floudas D."/>
            <person name="Sun H."/>
            <person name="Yadav J.S."/>
            <person name="Pangilinan J."/>
            <person name="Larsson K.H."/>
            <person name="Matsuura K."/>
            <person name="Barry K."/>
            <person name="Labutti K."/>
            <person name="Kuo R."/>
            <person name="Ohm R.A."/>
            <person name="Bhattacharya S.S."/>
            <person name="Shirouzu T."/>
            <person name="Yoshinaga Y."/>
            <person name="Martin F.M."/>
            <person name="Grigoriev I.V."/>
            <person name="Hibbett D.S."/>
        </authorList>
    </citation>
    <scope>NUCLEOTIDE SEQUENCE [LARGE SCALE GENOMIC DNA]</scope>
    <source>
        <strain evidence="2 3">HHB10207 ss-3</strain>
    </source>
</reference>
<keyword evidence="3" id="KW-1185">Reference proteome</keyword>
<accession>A0A165XFB7</accession>
<dbReference type="Proteomes" id="UP000076798">
    <property type="component" value="Unassembled WGS sequence"/>
</dbReference>
<name>A0A165XFB7_9AGAM</name>
<protein>
    <submittedName>
        <fullName evidence="2">Uncharacterized protein</fullName>
    </submittedName>
</protein>
<organism evidence="2 3">
    <name type="scientific">Sistotremastrum suecicum HHB10207 ss-3</name>
    <dbReference type="NCBI Taxonomy" id="1314776"/>
    <lineage>
        <taxon>Eukaryota</taxon>
        <taxon>Fungi</taxon>
        <taxon>Dikarya</taxon>
        <taxon>Basidiomycota</taxon>
        <taxon>Agaricomycotina</taxon>
        <taxon>Agaricomycetes</taxon>
        <taxon>Sistotremastrales</taxon>
        <taxon>Sistotremastraceae</taxon>
        <taxon>Sistotremastrum</taxon>
    </lineage>
</organism>
<keyword evidence="1" id="KW-0732">Signal</keyword>
<sequence length="144" mass="16140">MRPSRVLSRLVVLHLRNLFQGMSASDAFTDDHLVPLEILLLFLYRNSLARTLPKSTSGDYILEYLCRMDKGQRVRGAAFCIFCGFHSPTRQTNQAAILCTLLERQEHGEDSIEEGNLTIGACADRMTGLVKTCPAGSSDFEEIW</sequence>
<proteinExistence type="predicted"/>
<dbReference type="AlphaFoldDB" id="A0A165XFB7"/>
<feature type="signal peptide" evidence="1">
    <location>
        <begin position="1"/>
        <end position="24"/>
    </location>
</feature>
<gene>
    <name evidence="2" type="ORF">SISSUDRAFT_576770</name>
</gene>
<dbReference type="EMBL" id="KV428382">
    <property type="protein sequence ID" value="KZT32136.1"/>
    <property type="molecule type" value="Genomic_DNA"/>
</dbReference>
<evidence type="ECO:0000313" key="3">
    <source>
        <dbReference type="Proteomes" id="UP000076798"/>
    </source>
</evidence>
<evidence type="ECO:0000256" key="1">
    <source>
        <dbReference type="SAM" id="SignalP"/>
    </source>
</evidence>
<feature type="chain" id="PRO_5007868893" evidence="1">
    <location>
        <begin position="25"/>
        <end position="144"/>
    </location>
</feature>
<evidence type="ECO:0000313" key="2">
    <source>
        <dbReference type="EMBL" id="KZT32136.1"/>
    </source>
</evidence>